<accession>A0A0F9HMT6</accession>
<reference evidence="1" key="1">
    <citation type="journal article" date="2015" name="Nature">
        <title>Complex archaea that bridge the gap between prokaryotes and eukaryotes.</title>
        <authorList>
            <person name="Spang A."/>
            <person name="Saw J.H."/>
            <person name="Jorgensen S.L."/>
            <person name="Zaremba-Niedzwiedzka K."/>
            <person name="Martijn J."/>
            <person name="Lind A.E."/>
            <person name="van Eijk R."/>
            <person name="Schleper C."/>
            <person name="Guy L."/>
            <person name="Ettema T.J."/>
        </authorList>
    </citation>
    <scope>NUCLEOTIDE SEQUENCE</scope>
</reference>
<proteinExistence type="predicted"/>
<gene>
    <name evidence="1" type="ORF">LCGC14_1763540</name>
</gene>
<protein>
    <recommendedName>
        <fullName evidence="2">ArnR1-like winged helix-turn-helix domain-containing protein</fullName>
    </recommendedName>
</protein>
<dbReference type="EMBL" id="LAZR01016437">
    <property type="protein sequence ID" value="KKM04507.1"/>
    <property type="molecule type" value="Genomic_DNA"/>
</dbReference>
<name>A0A0F9HMT6_9ZZZZ</name>
<dbReference type="InterPro" id="IPR036390">
    <property type="entry name" value="WH_DNA-bd_sf"/>
</dbReference>
<comment type="caution">
    <text evidence="1">The sequence shown here is derived from an EMBL/GenBank/DDBJ whole genome shotgun (WGS) entry which is preliminary data.</text>
</comment>
<sequence length="79" mass="9416">MHPYTAKEITDLCYTVSLTCISSRLLTYLKQGLVKRKRENKKTVYKYEITKKGLERLEYLLGSKKIKTQIEYLAREKIR</sequence>
<evidence type="ECO:0000313" key="1">
    <source>
        <dbReference type="EMBL" id="KKM04507.1"/>
    </source>
</evidence>
<dbReference type="AlphaFoldDB" id="A0A0F9HMT6"/>
<dbReference type="SUPFAM" id="SSF46785">
    <property type="entry name" value="Winged helix' DNA-binding domain"/>
    <property type="match status" value="1"/>
</dbReference>
<organism evidence="1">
    <name type="scientific">marine sediment metagenome</name>
    <dbReference type="NCBI Taxonomy" id="412755"/>
    <lineage>
        <taxon>unclassified sequences</taxon>
        <taxon>metagenomes</taxon>
        <taxon>ecological metagenomes</taxon>
    </lineage>
</organism>
<evidence type="ECO:0008006" key="2">
    <source>
        <dbReference type="Google" id="ProtNLM"/>
    </source>
</evidence>